<keyword evidence="3" id="KW-1003">Cell membrane</keyword>
<keyword evidence="6 7" id="KW-0472">Membrane</keyword>
<evidence type="ECO:0000259" key="8">
    <source>
        <dbReference type="Pfam" id="PF00482"/>
    </source>
</evidence>
<dbReference type="Pfam" id="PF00482">
    <property type="entry name" value="T2SSF"/>
    <property type="match status" value="2"/>
</dbReference>
<evidence type="ECO:0000256" key="1">
    <source>
        <dbReference type="ARBA" id="ARBA00004651"/>
    </source>
</evidence>
<dbReference type="InterPro" id="IPR042094">
    <property type="entry name" value="T2SS_GspF_sf"/>
</dbReference>
<evidence type="ECO:0000256" key="4">
    <source>
        <dbReference type="ARBA" id="ARBA00022692"/>
    </source>
</evidence>
<dbReference type="EMBL" id="VUNS01000004">
    <property type="protein sequence ID" value="MST96494.1"/>
    <property type="molecule type" value="Genomic_DNA"/>
</dbReference>
<gene>
    <name evidence="9" type="ORF">FYJ85_05470</name>
</gene>
<dbReference type="Proteomes" id="UP000435649">
    <property type="component" value="Unassembled WGS sequence"/>
</dbReference>
<feature type="transmembrane region" description="Helical" evidence="7">
    <location>
        <begin position="166"/>
        <end position="187"/>
    </location>
</feature>
<dbReference type="InterPro" id="IPR018076">
    <property type="entry name" value="T2SS_GspF_dom"/>
</dbReference>
<proteinExistence type="inferred from homology"/>
<dbReference type="RefSeq" id="WP_106054567.1">
    <property type="nucleotide sequence ID" value="NZ_CALXOB010000019.1"/>
</dbReference>
<evidence type="ECO:0000256" key="6">
    <source>
        <dbReference type="ARBA" id="ARBA00023136"/>
    </source>
</evidence>
<feature type="domain" description="Type II secretion system protein GspF" evidence="8">
    <location>
        <begin position="269"/>
        <end position="389"/>
    </location>
</feature>
<dbReference type="GO" id="GO:0005886">
    <property type="term" value="C:plasma membrane"/>
    <property type="evidence" value="ECO:0007669"/>
    <property type="project" value="UniProtKB-SubCell"/>
</dbReference>
<keyword evidence="10" id="KW-1185">Reference proteome</keyword>
<dbReference type="Gene3D" id="1.20.81.30">
    <property type="entry name" value="Type II secretion system (T2SS), domain F"/>
    <property type="match status" value="2"/>
</dbReference>
<evidence type="ECO:0000256" key="2">
    <source>
        <dbReference type="ARBA" id="ARBA00005745"/>
    </source>
</evidence>
<dbReference type="InterPro" id="IPR003004">
    <property type="entry name" value="GspF/PilC"/>
</dbReference>
<dbReference type="PANTHER" id="PTHR30012">
    <property type="entry name" value="GENERAL SECRETION PATHWAY PROTEIN"/>
    <property type="match status" value="1"/>
</dbReference>
<keyword evidence="4 7" id="KW-0812">Transmembrane</keyword>
<sequence length="404" mass="44728">MGLYKYLAAAKGEAPHEILIEADSIAEAQSKLRSRKIVPVRYCGEATVSGGRFTLRRSKVNTYEFTRQLAPLLDSHIPLERALAIIADSSTEAEQRDFVNALRQGLHEGKKFSELARSHGTLFPGYYANLIESGEETGCLPEVVNELHKFMGESKELKDFIVSSSIYPLAILTVTMIVTVVLFTVFVPRFAKIFIDMGREMPPSMEFLLAMSSFFSWAWWLIPLCCIGGWLLLKKIMGERELKIALSRLVLKLPLFGRIVVDLEMCKYIRTLAILIANHVEIIRTVRISGKIISNPTVSAGFAEIDRKLKGGDKLSAALAGNRFIPAGMVPMLRVGEESGTVGEMLSKIASHLENDTKLKIKRLLSLFEPAVIIFLALIVLVVVVSIFVAMMEINSISQGGPAI</sequence>
<reference evidence="9 10" key="1">
    <citation type="submission" date="2019-08" db="EMBL/GenBank/DDBJ databases">
        <title>In-depth cultivation of the pig gut microbiome towards novel bacterial diversity and tailored functional studies.</title>
        <authorList>
            <person name="Wylensek D."/>
            <person name="Hitch T.C.A."/>
            <person name="Clavel T."/>
        </authorList>
    </citation>
    <scope>NUCLEOTIDE SEQUENCE [LARGE SCALE GENOMIC DNA]</scope>
    <source>
        <strain evidence="9 10">BBE-744-WT-12</strain>
    </source>
</reference>
<accession>A0A844G0J8</accession>
<keyword evidence="5 7" id="KW-1133">Transmembrane helix</keyword>
<evidence type="ECO:0000256" key="7">
    <source>
        <dbReference type="SAM" id="Phobius"/>
    </source>
</evidence>
<name>A0A844G0J8_9BACT</name>
<dbReference type="PRINTS" id="PR00812">
    <property type="entry name" value="BCTERIALGSPF"/>
</dbReference>
<evidence type="ECO:0000313" key="9">
    <source>
        <dbReference type="EMBL" id="MST96494.1"/>
    </source>
</evidence>
<feature type="transmembrane region" description="Helical" evidence="7">
    <location>
        <begin position="207"/>
        <end position="233"/>
    </location>
</feature>
<evidence type="ECO:0000313" key="10">
    <source>
        <dbReference type="Proteomes" id="UP000435649"/>
    </source>
</evidence>
<feature type="domain" description="Type II secretion system protein GspF" evidence="8">
    <location>
        <begin position="65"/>
        <end position="188"/>
    </location>
</feature>
<organism evidence="9 10">
    <name type="scientific">Victivallis lenta</name>
    <dbReference type="NCBI Taxonomy" id="2606640"/>
    <lineage>
        <taxon>Bacteria</taxon>
        <taxon>Pseudomonadati</taxon>
        <taxon>Lentisphaerota</taxon>
        <taxon>Lentisphaeria</taxon>
        <taxon>Victivallales</taxon>
        <taxon>Victivallaceae</taxon>
        <taxon>Victivallis</taxon>
    </lineage>
</organism>
<evidence type="ECO:0000256" key="5">
    <source>
        <dbReference type="ARBA" id="ARBA00022989"/>
    </source>
</evidence>
<dbReference type="AlphaFoldDB" id="A0A844G0J8"/>
<dbReference type="PANTHER" id="PTHR30012:SF0">
    <property type="entry name" value="TYPE II SECRETION SYSTEM PROTEIN F-RELATED"/>
    <property type="match status" value="1"/>
</dbReference>
<protein>
    <submittedName>
        <fullName evidence="9">Type II secretion system F family protein</fullName>
    </submittedName>
</protein>
<comment type="subcellular location">
    <subcellularLocation>
        <location evidence="1">Cell membrane</location>
        <topology evidence="1">Multi-pass membrane protein</topology>
    </subcellularLocation>
</comment>
<comment type="caution">
    <text evidence="9">The sequence shown here is derived from an EMBL/GenBank/DDBJ whole genome shotgun (WGS) entry which is preliminary data.</text>
</comment>
<feature type="transmembrane region" description="Helical" evidence="7">
    <location>
        <begin position="367"/>
        <end position="392"/>
    </location>
</feature>
<comment type="similarity">
    <text evidence="2">Belongs to the GSP F family.</text>
</comment>
<evidence type="ECO:0000256" key="3">
    <source>
        <dbReference type="ARBA" id="ARBA00022475"/>
    </source>
</evidence>